<evidence type="ECO:0008006" key="4">
    <source>
        <dbReference type="Google" id="ProtNLM"/>
    </source>
</evidence>
<feature type="transmembrane region" description="Helical" evidence="1">
    <location>
        <begin position="66"/>
        <end position="88"/>
    </location>
</feature>
<organism evidence="2 3">
    <name type="scientific">Stanieria cyanosphaera (strain ATCC 29371 / PCC 7437)</name>
    <dbReference type="NCBI Taxonomy" id="111780"/>
    <lineage>
        <taxon>Bacteria</taxon>
        <taxon>Bacillati</taxon>
        <taxon>Cyanobacteriota</taxon>
        <taxon>Cyanophyceae</taxon>
        <taxon>Pleurocapsales</taxon>
        <taxon>Dermocarpellaceae</taxon>
        <taxon>Stanieria</taxon>
    </lineage>
</organism>
<dbReference type="Proteomes" id="UP000010473">
    <property type="component" value="Chromosome"/>
</dbReference>
<keyword evidence="1" id="KW-0812">Transmembrane</keyword>
<name>K9XVP6_STAC7</name>
<accession>K9XVP6</accession>
<keyword evidence="1" id="KW-0472">Membrane</keyword>
<protein>
    <recommendedName>
        <fullName evidence="4">DUF4164 domain-containing protein</fullName>
    </recommendedName>
</protein>
<keyword evidence="3" id="KW-1185">Reference proteome</keyword>
<reference evidence="3" key="1">
    <citation type="journal article" date="2013" name="Proc. Natl. Acad. Sci. U.S.A.">
        <title>Improving the coverage of the cyanobacterial phylum using diversity-driven genome sequencing.</title>
        <authorList>
            <person name="Shih P.M."/>
            <person name="Wu D."/>
            <person name="Latifi A."/>
            <person name="Axen S.D."/>
            <person name="Fewer D.P."/>
            <person name="Talla E."/>
            <person name="Calteau A."/>
            <person name="Cai F."/>
            <person name="Tandeau de Marsac N."/>
            <person name="Rippka R."/>
            <person name="Herdman M."/>
            <person name="Sivonen K."/>
            <person name="Coursin T."/>
            <person name="Laurent T."/>
            <person name="Goodwin L."/>
            <person name="Nolan M."/>
            <person name="Davenport K.W."/>
            <person name="Han C.S."/>
            <person name="Rubin E.M."/>
            <person name="Eisen J.A."/>
            <person name="Woyke T."/>
            <person name="Gugger M."/>
            <person name="Kerfeld C.A."/>
        </authorList>
    </citation>
    <scope>NUCLEOTIDE SEQUENCE [LARGE SCALE GENOMIC DNA]</scope>
    <source>
        <strain evidence="3">ATCC 29371 / PCC 7437</strain>
    </source>
</reference>
<dbReference type="AlphaFoldDB" id="K9XVP6"/>
<dbReference type="KEGG" id="scs:Sta7437_3156"/>
<evidence type="ECO:0000256" key="1">
    <source>
        <dbReference type="SAM" id="Phobius"/>
    </source>
</evidence>
<dbReference type="RefSeq" id="WP_015194330.1">
    <property type="nucleotide sequence ID" value="NC_019748.1"/>
</dbReference>
<dbReference type="EMBL" id="CP003653">
    <property type="protein sequence ID" value="AFZ36665.1"/>
    <property type="molecule type" value="Genomic_DNA"/>
</dbReference>
<gene>
    <name evidence="2" type="ordered locus">Sta7437_3156</name>
</gene>
<evidence type="ECO:0000313" key="3">
    <source>
        <dbReference type="Proteomes" id="UP000010473"/>
    </source>
</evidence>
<dbReference type="STRING" id="111780.Sta7437_3156"/>
<dbReference type="OrthoDB" id="471184at2"/>
<evidence type="ECO:0000313" key="2">
    <source>
        <dbReference type="EMBL" id="AFZ36665.1"/>
    </source>
</evidence>
<sequence>MTNPIIEVDIAEILKDLQSGQKEILKEISDLKVSLEEVKGDLKALDIKVDQLDKRISNQEFTNRGVLVGLILVILGGAINCLAGCPILKPVKQINF</sequence>
<dbReference type="HOGENOM" id="CLU_110168_1_1_3"/>
<keyword evidence="1" id="KW-1133">Transmembrane helix</keyword>
<proteinExistence type="predicted"/>
<dbReference type="eggNOG" id="COG1322">
    <property type="taxonomic scope" value="Bacteria"/>
</dbReference>